<accession>A0A438H2N8</accession>
<dbReference type="Proteomes" id="UP000288805">
    <property type="component" value="Unassembled WGS sequence"/>
</dbReference>
<comment type="caution">
    <text evidence="1">The sequence shown here is derived from an EMBL/GenBank/DDBJ whole genome shotgun (WGS) entry which is preliminary data.</text>
</comment>
<dbReference type="EMBL" id="QGNW01000291">
    <property type="protein sequence ID" value="RVW78748.1"/>
    <property type="molecule type" value="Genomic_DNA"/>
</dbReference>
<gene>
    <name evidence="1" type="primary">POLX_3049</name>
    <name evidence="1" type="ORF">CK203_059311</name>
</gene>
<evidence type="ECO:0000313" key="1">
    <source>
        <dbReference type="EMBL" id="RVW78748.1"/>
    </source>
</evidence>
<reference evidence="1 2" key="1">
    <citation type="journal article" date="2018" name="PLoS Genet.">
        <title>Population sequencing reveals clonal diversity and ancestral inbreeding in the grapevine cultivar Chardonnay.</title>
        <authorList>
            <person name="Roach M.J."/>
            <person name="Johnson D.L."/>
            <person name="Bohlmann J."/>
            <person name="van Vuuren H.J."/>
            <person name="Jones S.J."/>
            <person name="Pretorius I.S."/>
            <person name="Schmidt S.A."/>
            <person name="Borneman A.R."/>
        </authorList>
    </citation>
    <scope>NUCLEOTIDE SEQUENCE [LARGE SCALE GENOMIC DNA]</scope>
    <source>
        <strain evidence="2">cv. Chardonnay</strain>
        <tissue evidence="1">Leaf</tissue>
    </source>
</reference>
<dbReference type="AlphaFoldDB" id="A0A438H2N8"/>
<proteinExistence type="predicted"/>
<sequence length="143" mass="16538">MDVKISFLNNALEESIDMMQLDGFIANGQEHLMYLKNRKITWSQDTYIDKILVKYVMQDSKKGLLPFRHGVPFSQNQCLKATEEKDRMKAIPYAFAVGSLIYEMLYTRLDICFAIRMVLDVFPTRFRVSGSLLGLCPGKHDMM</sequence>
<protein>
    <submittedName>
        <fullName evidence="1">Retrovirus-related Pol polyprotein from transposon TNT 1-94</fullName>
    </submittedName>
</protein>
<evidence type="ECO:0000313" key="2">
    <source>
        <dbReference type="Proteomes" id="UP000288805"/>
    </source>
</evidence>
<organism evidence="1 2">
    <name type="scientific">Vitis vinifera</name>
    <name type="common">Grape</name>
    <dbReference type="NCBI Taxonomy" id="29760"/>
    <lineage>
        <taxon>Eukaryota</taxon>
        <taxon>Viridiplantae</taxon>
        <taxon>Streptophyta</taxon>
        <taxon>Embryophyta</taxon>
        <taxon>Tracheophyta</taxon>
        <taxon>Spermatophyta</taxon>
        <taxon>Magnoliopsida</taxon>
        <taxon>eudicotyledons</taxon>
        <taxon>Gunneridae</taxon>
        <taxon>Pentapetalae</taxon>
        <taxon>rosids</taxon>
        <taxon>Vitales</taxon>
        <taxon>Vitaceae</taxon>
        <taxon>Viteae</taxon>
        <taxon>Vitis</taxon>
    </lineage>
</organism>
<name>A0A438H2N8_VITVI</name>